<dbReference type="SUPFAM" id="SSF53098">
    <property type="entry name" value="Ribonuclease H-like"/>
    <property type="match status" value="1"/>
</dbReference>
<dbReference type="Pfam" id="PF00075">
    <property type="entry name" value="RNase_H"/>
    <property type="match status" value="1"/>
</dbReference>
<dbReference type="OrthoDB" id="407198at2759"/>
<dbReference type="SUPFAM" id="SSF55658">
    <property type="entry name" value="L9 N-domain-like"/>
    <property type="match status" value="1"/>
</dbReference>
<dbReference type="Gene3D" id="3.30.420.10">
    <property type="entry name" value="Ribonuclease H-like superfamily/Ribonuclease H"/>
    <property type="match status" value="1"/>
</dbReference>
<dbReference type="GO" id="GO:0004523">
    <property type="term" value="F:RNA-DNA hybrid ribonuclease activity"/>
    <property type="evidence" value="ECO:0007669"/>
    <property type="project" value="UniProtKB-EC"/>
</dbReference>
<keyword evidence="9" id="KW-0460">Magnesium</keyword>
<dbReference type="GO" id="GO:0046872">
    <property type="term" value="F:metal ion binding"/>
    <property type="evidence" value="ECO:0007669"/>
    <property type="project" value="UniProtKB-KW"/>
</dbReference>
<dbReference type="EC" id="3.1.26.4" evidence="4"/>
<dbReference type="FunFam" id="3.30.420.10:FF:000115">
    <property type="entry name" value="Ribonuclease H"/>
    <property type="match status" value="1"/>
</dbReference>
<dbReference type="AlphaFoldDB" id="A0A6J0BM96"/>
<evidence type="ECO:0000256" key="4">
    <source>
        <dbReference type="ARBA" id="ARBA00012180"/>
    </source>
</evidence>
<dbReference type="InterPro" id="IPR009027">
    <property type="entry name" value="Ribosomal_bL9/RNase_H1_N"/>
</dbReference>
<keyword evidence="12" id="KW-1185">Reference proteome</keyword>
<keyword evidence="8" id="KW-0378">Hydrolase</keyword>
<evidence type="ECO:0000256" key="2">
    <source>
        <dbReference type="ARBA" id="ARBA00001946"/>
    </source>
</evidence>
<feature type="domain" description="RNase H type-1" evidence="11">
    <location>
        <begin position="263"/>
        <end position="411"/>
    </location>
</feature>
<accession>A0A6J0BM96</accession>
<comment type="catalytic activity">
    <reaction evidence="1">
        <text>Endonucleolytic cleavage to 5'-phosphomonoester.</text>
        <dbReference type="EC" id="3.1.26.4"/>
    </reaction>
</comment>
<evidence type="ECO:0000256" key="5">
    <source>
        <dbReference type="ARBA" id="ARBA00022722"/>
    </source>
</evidence>
<evidence type="ECO:0000256" key="7">
    <source>
        <dbReference type="ARBA" id="ARBA00022759"/>
    </source>
</evidence>
<dbReference type="PANTHER" id="PTHR10642:SF26">
    <property type="entry name" value="RIBONUCLEASE H1"/>
    <property type="match status" value="1"/>
</dbReference>
<dbReference type="GO" id="GO:0003676">
    <property type="term" value="F:nucleic acid binding"/>
    <property type="evidence" value="ECO:0007669"/>
    <property type="project" value="InterPro"/>
</dbReference>
<sequence>MRNLFVSVGRLIFGTMEYFYAVAKGRNPGVYKTWDECKAEVTKFPGPVYKKFPSKAEAENFVVSRGRPLLKPKSTREASALNKWPNKLENDLRYDQMEMRLKDWAKNTSSLTQLDIQTEASRIANELGIENFNQSGGWIKYHLECNPDVYKSLRIQSSGDKESDQRLNLERKLSSLESRISGLSTSGGSIPTRIRILEHTLHSMHQELHEIKRHLSTDTQGCFAAINVRKRKKSKDAEDAESSDEDSSSSKNFGTEKKFDIDAEGYVNVYTDGACSGNGRSGASAGIGVWFGDEHPLNVSRPVVDGCRATNNFAEIQAVTVAAKQATKAGVKKLKINTDSQFLISCITQWMPKWKRNGWRKADGDKVINKEELIEMETALQPLKIAWNHVRGHAGIRGNEMADALARAGAAARSTK</sequence>
<feature type="compositionally biased region" description="Acidic residues" evidence="10">
    <location>
        <begin position="238"/>
        <end position="247"/>
    </location>
</feature>
<dbReference type="InterPro" id="IPR011320">
    <property type="entry name" value="RNase_H1_N"/>
</dbReference>
<evidence type="ECO:0000256" key="10">
    <source>
        <dbReference type="SAM" id="MobiDB-lite"/>
    </source>
</evidence>
<evidence type="ECO:0000256" key="8">
    <source>
        <dbReference type="ARBA" id="ARBA00022801"/>
    </source>
</evidence>
<reference evidence="13" key="1">
    <citation type="submission" date="2025-08" db="UniProtKB">
        <authorList>
            <consortium name="RefSeq"/>
        </authorList>
    </citation>
    <scope>IDENTIFICATION</scope>
    <source>
        <tissue evidence="13">Thorax and Abdomen</tissue>
    </source>
</reference>
<dbReference type="FunFam" id="3.40.970.10:FF:000001">
    <property type="entry name" value="Ribonuclease H1"/>
    <property type="match status" value="1"/>
</dbReference>
<feature type="region of interest" description="Disordered" evidence="10">
    <location>
        <begin position="233"/>
        <end position="254"/>
    </location>
</feature>
<dbReference type="KEGG" id="nlo:107221333"/>
<dbReference type="InParanoid" id="A0A6J0BM96"/>
<keyword evidence="5" id="KW-0540">Nuclease</keyword>
<evidence type="ECO:0000256" key="3">
    <source>
        <dbReference type="ARBA" id="ARBA00005300"/>
    </source>
</evidence>
<evidence type="ECO:0000259" key="11">
    <source>
        <dbReference type="PROSITE" id="PS50879"/>
    </source>
</evidence>
<protein>
    <recommendedName>
        <fullName evidence="4">ribonuclease H</fullName>
        <ecNumber evidence="4">3.1.26.4</ecNumber>
    </recommendedName>
</protein>
<dbReference type="InterPro" id="IPR012337">
    <property type="entry name" value="RNaseH-like_sf"/>
</dbReference>
<evidence type="ECO:0000256" key="1">
    <source>
        <dbReference type="ARBA" id="ARBA00000077"/>
    </source>
</evidence>
<dbReference type="InterPro" id="IPR002156">
    <property type="entry name" value="RNaseH_domain"/>
</dbReference>
<dbReference type="FunCoup" id="A0A6J0BM96">
    <property type="interactions" value="1647"/>
</dbReference>
<evidence type="ECO:0000313" key="13">
    <source>
        <dbReference type="RefSeq" id="XP_015515764.1"/>
    </source>
</evidence>
<evidence type="ECO:0000313" key="12">
    <source>
        <dbReference type="Proteomes" id="UP000829291"/>
    </source>
</evidence>
<dbReference type="CTD" id="6050"/>
<proteinExistence type="inferred from homology"/>
<evidence type="ECO:0000256" key="6">
    <source>
        <dbReference type="ARBA" id="ARBA00022723"/>
    </source>
</evidence>
<dbReference type="InterPro" id="IPR036397">
    <property type="entry name" value="RNaseH_sf"/>
</dbReference>
<name>A0A6J0BM96_NEOLC</name>
<evidence type="ECO:0000256" key="9">
    <source>
        <dbReference type="ARBA" id="ARBA00022842"/>
    </source>
</evidence>
<dbReference type="Proteomes" id="UP000829291">
    <property type="component" value="Chromosome 7"/>
</dbReference>
<comment type="cofactor">
    <cofactor evidence="2">
        <name>Mg(2+)</name>
        <dbReference type="ChEBI" id="CHEBI:18420"/>
    </cofactor>
</comment>
<keyword evidence="7" id="KW-0255">Endonuclease</keyword>
<comment type="similarity">
    <text evidence="3">Belongs to the RNase H family.</text>
</comment>
<dbReference type="GeneID" id="107221333"/>
<dbReference type="CDD" id="cd09280">
    <property type="entry name" value="RNase_HI_eukaryote_like"/>
    <property type="match status" value="1"/>
</dbReference>
<gene>
    <name evidence="13" type="primary">LOC107221333</name>
</gene>
<dbReference type="Gene3D" id="3.40.970.10">
    <property type="entry name" value="Ribonuclease H1, N-terminal domain"/>
    <property type="match status" value="1"/>
</dbReference>
<dbReference type="InterPro" id="IPR037056">
    <property type="entry name" value="RNase_H1_N_sf"/>
</dbReference>
<organism evidence="13">
    <name type="scientific">Neodiprion lecontei</name>
    <name type="common">Redheaded pine sawfly</name>
    <dbReference type="NCBI Taxonomy" id="441921"/>
    <lineage>
        <taxon>Eukaryota</taxon>
        <taxon>Metazoa</taxon>
        <taxon>Ecdysozoa</taxon>
        <taxon>Arthropoda</taxon>
        <taxon>Hexapoda</taxon>
        <taxon>Insecta</taxon>
        <taxon>Pterygota</taxon>
        <taxon>Neoptera</taxon>
        <taxon>Endopterygota</taxon>
        <taxon>Hymenoptera</taxon>
        <taxon>Tenthredinoidea</taxon>
        <taxon>Diprionidae</taxon>
        <taxon>Diprioninae</taxon>
        <taxon>Neodiprion</taxon>
    </lineage>
</organism>
<dbReference type="PANTHER" id="PTHR10642">
    <property type="entry name" value="RIBONUCLEASE H1"/>
    <property type="match status" value="1"/>
</dbReference>
<dbReference type="RefSeq" id="XP_015515764.1">
    <property type="nucleotide sequence ID" value="XM_015660278.2"/>
</dbReference>
<dbReference type="PROSITE" id="PS50879">
    <property type="entry name" value="RNASE_H_1"/>
    <property type="match status" value="1"/>
</dbReference>
<keyword evidence="6" id="KW-0479">Metal-binding</keyword>
<dbReference type="InterPro" id="IPR050092">
    <property type="entry name" value="RNase_H"/>
</dbReference>
<dbReference type="GO" id="GO:0043137">
    <property type="term" value="P:DNA replication, removal of RNA primer"/>
    <property type="evidence" value="ECO:0007669"/>
    <property type="project" value="TreeGrafter"/>
</dbReference>
<dbReference type="Pfam" id="PF01693">
    <property type="entry name" value="Cauli_VI"/>
    <property type="match status" value="1"/>
</dbReference>